<evidence type="ECO:0000313" key="2">
    <source>
        <dbReference type="EMBL" id="KAF5352070.1"/>
    </source>
</evidence>
<reference evidence="2 3" key="1">
    <citation type="journal article" date="2020" name="ISME J.">
        <title>Uncovering the hidden diversity of litter-decomposition mechanisms in mushroom-forming fungi.</title>
        <authorList>
            <person name="Floudas D."/>
            <person name="Bentzer J."/>
            <person name="Ahren D."/>
            <person name="Johansson T."/>
            <person name="Persson P."/>
            <person name="Tunlid A."/>
        </authorList>
    </citation>
    <scope>NUCLEOTIDE SEQUENCE [LARGE SCALE GENOMIC DNA]</scope>
    <source>
        <strain evidence="2 3">CBS 291.85</strain>
    </source>
</reference>
<keyword evidence="3" id="KW-1185">Reference proteome</keyword>
<proteinExistence type="predicted"/>
<protein>
    <recommendedName>
        <fullName evidence="1">BTB domain-containing protein</fullName>
    </recommendedName>
</protein>
<name>A0A8H5D1T5_9AGAR</name>
<evidence type="ECO:0000313" key="3">
    <source>
        <dbReference type="Proteomes" id="UP000559256"/>
    </source>
</evidence>
<feature type="domain" description="BTB" evidence="1">
    <location>
        <begin position="18"/>
        <end position="114"/>
    </location>
</feature>
<dbReference type="SUPFAM" id="SSF54695">
    <property type="entry name" value="POZ domain"/>
    <property type="match status" value="1"/>
</dbReference>
<sequence>MAYLRQASASPVKHEQYFWDTVTFQVEQVLFKIPRYQLETSSEYFRSMFSGLSAVQLANIDRNPVKLEGITVVEFEPFLEVICPISPWEERTKSTEEWISILKLSTMWRFVHVRRLAIDILVGYHHIDACLKVSLGWEYSVPRWLRMGVYELAFREKTLSQRESQIIGYPLALHVSRVREQAEKNNGVLEFCSSTPAAQAEVETEFKSEFLQAEQNSATFDDPPTLGESYSPPYAVWYEPDPSNISVQLQFYPISCMPAYRGMSFEVSQLYLHFILSSIIVLSESRNCDVKSISVGAFSRDI</sequence>
<dbReference type="Pfam" id="PF00651">
    <property type="entry name" value="BTB"/>
    <property type="match status" value="1"/>
</dbReference>
<comment type="caution">
    <text evidence="2">The sequence shown here is derived from an EMBL/GenBank/DDBJ whole genome shotgun (WGS) entry which is preliminary data.</text>
</comment>
<gene>
    <name evidence="2" type="ORF">D9758_009440</name>
</gene>
<evidence type="ECO:0000259" key="1">
    <source>
        <dbReference type="Pfam" id="PF00651"/>
    </source>
</evidence>
<dbReference type="EMBL" id="JAACJM010000068">
    <property type="protein sequence ID" value="KAF5352070.1"/>
    <property type="molecule type" value="Genomic_DNA"/>
</dbReference>
<accession>A0A8H5D1T5</accession>
<dbReference type="AlphaFoldDB" id="A0A8H5D1T5"/>
<dbReference type="Proteomes" id="UP000559256">
    <property type="component" value="Unassembled WGS sequence"/>
</dbReference>
<dbReference type="OrthoDB" id="3199068at2759"/>
<dbReference type="InterPro" id="IPR000210">
    <property type="entry name" value="BTB/POZ_dom"/>
</dbReference>
<dbReference type="CDD" id="cd18186">
    <property type="entry name" value="BTB_POZ_ZBTB_KLHL-like"/>
    <property type="match status" value="1"/>
</dbReference>
<dbReference type="Gene3D" id="3.30.710.10">
    <property type="entry name" value="Potassium Channel Kv1.1, Chain A"/>
    <property type="match status" value="1"/>
</dbReference>
<dbReference type="InterPro" id="IPR011333">
    <property type="entry name" value="SKP1/BTB/POZ_sf"/>
</dbReference>
<organism evidence="2 3">
    <name type="scientific">Tetrapyrgos nigripes</name>
    <dbReference type="NCBI Taxonomy" id="182062"/>
    <lineage>
        <taxon>Eukaryota</taxon>
        <taxon>Fungi</taxon>
        <taxon>Dikarya</taxon>
        <taxon>Basidiomycota</taxon>
        <taxon>Agaricomycotina</taxon>
        <taxon>Agaricomycetes</taxon>
        <taxon>Agaricomycetidae</taxon>
        <taxon>Agaricales</taxon>
        <taxon>Marasmiineae</taxon>
        <taxon>Marasmiaceae</taxon>
        <taxon>Tetrapyrgos</taxon>
    </lineage>
</organism>